<dbReference type="Pfam" id="PF00400">
    <property type="entry name" value="WD40"/>
    <property type="match status" value="3"/>
</dbReference>
<evidence type="ECO:0000313" key="4">
    <source>
        <dbReference type="Proteomes" id="UP001151582"/>
    </source>
</evidence>
<dbReference type="PROSITE" id="PS50294">
    <property type="entry name" value="WD_REPEATS_REGION"/>
    <property type="match status" value="3"/>
</dbReference>
<reference evidence="3" key="1">
    <citation type="submission" date="2022-07" db="EMBL/GenBank/DDBJ databases">
        <title>Phylogenomic reconstructions and comparative analyses of Kickxellomycotina fungi.</title>
        <authorList>
            <person name="Reynolds N.K."/>
            <person name="Stajich J.E."/>
            <person name="Barry K."/>
            <person name="Grigoriev I.V."/>
            <person name="Crous P."/>
            <person name="Smith M.E."/>
        </authorList>
    </citation>
    <scope>NUCLEOTIDE SEQUENCE</scope>
    <source>
        <strain evidence="3">RSA 567</strain>
    </source>
</reference>
<dbReference type="InterPro" id="IPR001680">
    <property type="entry name" value="WD40_rpt"/>
</dbReference>
<evidence type="ECO:0000313" key="3">
    <source>
        <dbReference type="EMBL" id="KAJ1971502.1"/>
    </source>
</evidence>
<dbReference type="SUPFAM" id="SSF50978">
    <property type="entry name" value="WD40 repeat-like"/>
    <property type="match status" value="1"/>
</dbReference>
<protein>
    <recommendedName>
        <fullName evidence="2">CTLH domain-containing protein</fullName>
    </recommendedName>
</protein>
<evidence type="ECO:0000259" key="2">
    <source>
        <dbReference type="PROSITE" id="PS50897"/>
    </source>
</evidence>
<dbReference type="InterPro" id="IPR015943">
    <property type="entry name" value="WD40/YVTN_repeat-like_dom_sf"/>
</dbReference>
<dbReference type="PANTHER" id="PTHR22848">
    <property type="entry name" value="WD40 REPEAT PROTEIN"/>
    <property type="match status" value="1"/>
</dbReference>
<dbReference type="InterPro" id="IPR045184">
    <property type="entry name" value="SMU1"/>
</dbReference>
<dbReference type="InterPro" id="IPR036322">
    <property type="entry name" value="WD40_repeat_dom_sf"/>
</dbReference>
<keyword evidence="4" id="KW-1185">Reference proteome</keyword>
<dbReference type="SMART" id="SM00668">
    <property type="entry name" value="CTLH"/>
    <property type="match status" value="1"/>
</dbReference>
<sequence>MNTVDNLQAFTQDIQRGRWDMVLKALIPLRLPTRHLVDLYEQIALELIEMREIAAARNLVRQTDPIQFLREKYPERYLHLEQLLTKTYIDPSELYADGVSKDKRRQRIAQALADEVTVAPPARLLTLIGQALKWQQYQGLLPPDGNYDLFCGVARAAKAETDQIPDTCYSTIRFPRGKHAETVLFSPDGQYLVTGSADGYIEVWNHMTGKLRTDLKYQAEEKLMTMKDAVLSLAFSPDGQLLATGSEGGQIKVWTIQDGRCVRRFPSAHTQAVASLCFNKAGSQILSGSFDHTI</sequence>
<accession>A0A9W8B318</accession>
<dbReference type="PROSITE" id="PS50082">
    <property type="entry name" value="WD_REPEATS_2"/>
    <property type="match status" value="3"/>
</dbReference>
<dbReference type="Proteomes" id="UP001151582">
    <property type="component" value="Unassembled WGS sequence"/>
</dbReference>
<dbReference type="AlphaFoldDB" id="A0A9W8B318"/>
<dbReference type="SMART" id="SM00320">
    <property type="entry name" value="WD40"/>
    <property type="match status" value="3"/>
</dbReference>
<feature type="repeat" description="WD" evidence="1">
    <location>
        <begin position="266"/>
        <end position="294"/>
    </location>
</feature>
<comment type="caution">
    <text evidence="3">The sequence shown here is derived from an EMBL/GenBank/DDBJ whole genome shotgun (WGS) entry which is preliminary data.</text>
</comment>
<evidence type="ECO:0000256" key="1">
    <source>
        <dbReference type="PROSITE-ProRule" id="PRU00221"/>
    </source>
</evidence>
<feature type="non-terminal residue" evidence="3">
    <location>
        <position position="294"/>
    </location>
</feature>
<dbReference type="Gene3D" id="2.130.10.10">
    <property type="entry name" value="YVTN repeat-like/Quinoprotein amine dehydrogenase"/>
    <property type="match status" value="1"/>
</dbReference>
<feature type="domain" description="CTLH" evidence="2">
    <location>
        <begin position="3"/>
        <end position="55"/>
    </location>
</feature>
<gene>
    <name evidence="3" type="ORF">H4R34_005724</name>
</gene>
<dbReference type="GO" id="GO:0000398">
    <property type="term" value="P:mRNA splicing, via spliceosome"/>
    <property type="evidence" value="ECO:0007669"/>
    <property type="project" value="InterPro"/>
</dbReference>
<dbReference type="EMBL" id="JANBQB010001353">
    <property type="protein sequence ID" value="KAJ1971502.1"/>
    <property type="molecule type" value="Genomic_DNA"/>
</dbReference>
<organism evidence="3 4">
    <name type="scientific">Dimargaris verticillata</name>
    <dbReference type="NCBI Taxonomy" id="2761393"/>
    <lineage>
        <taxon>Eukaryota</taxon>
        <taxon>Fungi</taxon>
        <taxon>Fungi incertae sedis</taxon>
        <taxon>Zoopagomycota</taxon>
        <taxon>Kickxellomycotina</taxon>
        <taxon>Dimargaritomycetes</taxon>
        <taxon>Dimargaritales</taxon>
        <taxon>Dimargaritaceae</taxon>
        <taxon>Dimargaris</taxon>
    </lineage>
</organism>
<feature type="repeat" description="WD" evidence="1">
    <location>
        <begin position="223"/>
        <end position="264"/>
    </location>
</feature>
<dbReference type="OrthoDB" id="538223at2759"/>
<keyword evidence="1" id="KW-0853">WD repeat</keyword>
<dbReference type="PROSITE" id="PS50897">
    <property type="entry name" value="CTLH"/>
    <property type="match status" value="1"/>
</dbReference>
<dbReference type="InterPro" id="IPR006595">
    <property type="entry name" value="CTLH_C"/>
</dbReference>
<feature type="repeat" description="WD" evidence="1">
    <location>
        <begin position="182"/>
        <end position="214"/>
    </location>
</feature>
<name>A0A9W8B318_9FUNG</name>
<proteinExistence type="predicted"/>